<dbReference type="Gene3D" id="3.40.50.1000">
    <property type="entry name" value="HAD superfamily/HAD-like"/>
    <property type="match status" value="1"/>
</dbReference>
<keyword evidence="1" id="KW-0378">Hydrolase</keyword>
<dbReference type="GO" id="GO:0000287">
    <property type="term" value="F:magnesium ion binding"/>
    <property type="evidence" value="ECO:0007669"/>
    <property type="project" value="TreeGrafter"/>
</dbReference>
<dbReference type="InterPro" id="IPR006379">
    <property type="entry name" value="HAD-SF_hydro_IIB"/>
</dbReference>
<reference evidence="1 2" key="1">
    <citation type="journal article" date="2015" name="Genome Announc.">
        <title>Expanding the biotechnology potential of lactobacilli through comparative genomics of 213 strains and associated genera.</title>
        <authorList>
            <person name="Sun Z."/>
            <person name="Harris H.M."/>
            <person name="McCann A."/>
            <person name="Guo C."/>
            <person name="Argimon S."/>
            <person name="Zhang W."/>
            <person name="Yang X."/>
            <person name="Jeffery I.B."/>
            <person name="Cooney J.C."/>
            <person name="Kagawa T.F."/>
            <person name="Liu W."/>
            <person name="Song Y."/>
            <person name="Salvetti E."/>
            <person name="Wrobel A."/>
            <person name="Rasinkangas P."/>
            <person name="Parkhill J."/>
            <person name="Rea M.C."/>
            <person name="O'Sullivan O."/>
            <person name="Ritari J."/>
            <person name="Douillard F.P."/>
            <person name="Paul Ross R."/>
            <person name="Yang R."/>
            <person name="Briner A.E."/>
            <person name="Felis G.E."/>
            <person name="de Vos W.M."/>
            <person name="Barrangou R."/>
            <person name="Klaenhammer T.R."/>
            <person name="Caufield P.W."/>
            <person name="Cui Y."/>
            <person name="Zhang H."/>
            <person name="O'Toole P.W."/>
        </authorList>
    </citation>
    <scope>NUCLEOTIDE SEQUENCE [LARGE SCALE GENOMIC DNA]</scope>
    <source>
        <strain evidence="1 2">DSM 20444</strain>
    </source>
</reference>
<dbReference type="Pfam" id="PF08282">
    <property type="entry name" value="Hydrolase_3"/>
    <property type="match status" value="1"/>
</dbReference>
<dbReference type="GO" id="GO:0005829">
    <property type="term" value="C:cytosol"/>
    <property type="evidence" value="ECO:0007669"/>
    <property type="project" value="TreeGrafter"/>
</dbReference>
<dbReference type="CDD" id="cd07516">
    <property type="entry name" value="HAD_Pase"/>
    <property type="match status" value="1"/>
</dbReference>
<gene>
    <name evidence="1" type="ORF">FD00_GL000677</name>
</gene>
<proteinExistence type="predicted"/>
<name>A0A0R2E3V2_9LACO</name>
<organism evidence="1 2">
    <name type="scientific">Liquorilactobacillus mali KCTC 3596 = DSM 20444</name>
    <dbReference type="NCBI Taxonomy" id="1046596"/>
    <lineage>
        <taxon>Bacteria</taxon>
        <taxon>Bacillati</taxon>
        <taxon>Bacillota</taxon>
        <taxon>Bacilli</taxon>
        <taxon>Lactobacillales</taxon>
        <taxon>Lactobacillaceae</taxon>
        <taxon>Liquorilactobacillus</taxon>
    </lineage>
</organism>
<protein>
    <submittedName>
        <fullName evidence="1">HAD superfamily hydrolase</fullName>
    </submittedName>
</protein>
<dbReference type="EMBL" id="AYYH01000018">
    <property type="protein sequence ID" value="KRN09835.1"/>
    <property type="molecule type" value="Genomic_DNA"/>
</dbReference>
<dbReference type="Proteomes" id="UP000050898">
    <property type="component" value="Unassembled WGS sequence"/>
</dbReference>
<dbReference type="PANTHER" id="PTHR10000:SF8">
    <property type="entry name" value="HAD SUPERFAMILY HYDROLASE-LIKE, TYPE 3"/>
    <property type="match status" value="1"/>
</dbReference>
<dbReference type="Gene3D" id="3.30.1240.10">
    <property type="match status" value="1"/>
</dbReference>
<dbReference type="InterPro" id="IPR023214">
    <property type="entry name" value="HAD_sf"/>
</dbReference>
<accession>A0A0R2E3V2</accession>
<evidence type="ECO:0000313" key="1">
    <source>
        <dbReference type="EMBL" id="KRN09835.1"/>
    </source>
</evidence>
<dbReference type="GO" id="GO:0016791">
    <property type="term" value="F:phosphatase activity"/>
    <property type="evidence" value="ECO:0007669"/>
    <property type="project" value="TreeGrafter"/>
</dbReference>
<keyword evidence="2" id="KW-1185">Reference proteome</keyword>
<dbReference type="SUPFAM" id="SSF56784">
    <property type="entry name" value="HAD-like"/>
    <property type="match status" value="1"/>
</dbReference>
<sequence>MDGQDDQYVVSFGGSLLQTTNGTVISSVLLGYDNYVDLEYLARKKRLHFHAISNDRIYTANRDIGEYTIYESHLVSLNVSYRTPAEMRGINIVKAMFIDQPEVIDEALKDYIAFKDLENTVTFTRSTPFYFEANAKGISKGSALKKLCDKLEITADNLMAIGDGGNDLSMIKFAGTGVAMGNAISELKDCAQIVTADSDHDGVALAIEKYALN</sequence>
<dbReference type="PATRIC" id="fig|1046596.6.peg.735"/>
<dbReference type="PANTHER" id="PTHR10000">
    <property type="entry name" value="PHOSPHOSERINE PHOSPHATASE"/>
    <property type="match status" value="1"/>
</dbReference>
<dbReference type="NCBIfam" id="TIGR01484">
    <property type="entry name" value="HAD-SF-IIB"/>
    <property type="match status" value="1"/>
</dbReference>
<dbReference type="AlphaFoldDB" id="A0A0R2E3V2"/>
<dbReference type="InterPro" id="IPR036412">
    <property type="entry name" value="HAD-like_sf"/>
</dbReference>
<evidence type="ECO:0000313" key="2">
    <source>
        <dbReference type="Proteomes" id="UP000050898"/>
    </source>
</evidence>
<comment type="caution">
    <text evidence="1">The sequence shown here is derived from an EMBL/GenBank/DDBJ whole genome shotgun (WGS) entry which is preliminary data.</text>
</comment>
<dbReference type="PROSITE" id="PS01229">
    <property type="entry name" value="COF_2"/>
    <property type="match status" value="1"/>
</dbReference>